<dbReference type="EMBL" id="BPLQ01003590">
    <property type="protein sequence ID" value="GIY01561.1"/>
    <property type="molecule type" value="Genomic_DNA"/>
</dbReference>
<protein>
    <submittedName>
        <fullName evidence="2">Uncharacterized protein</fullName>
    </submittedName>
</protein>
<feature type="compositionally biased region" description="Polar residues" evidence="1">
    <location>
        <begin position="92"/>
        <end position="112"/>
    </location>
</feature>
<feature type="compositionally biased region" description="Polar residues" evidence="1">
    <location>
        <begin position="8"/>
        <end position="25"/>
    </location>
</feature>
<dbReference type="AlphaFoldDB" id="A0AAV4PXD4"/>
<name>A0AAV4PXD4_9ARAC</name>
<evidence type="ECO:0000313" key="2">
    <source>
        <dbReference type="EMBL" id="GIY01561.1"/>
    </source>
</evidence>
<reference evidence="2 3" key="1">
    <citation type="submission" date="2021-06" db="EMBL/GenBank/DDBJ databases">
        <title>Caerostris darwini draft genome.</title>
        <authorList>
            <person name="Kono N."/>
            <person name="Arakawa K."/>
        </authorList>
    </citation>
    <scope>NUCLEOTIDE SEQUENCE [LARGE SCALE GENOMIC DNA]</scope>
</reference>
<sequence length="112" mass="12693">MFPKTSRKPSTGTVSPPKSTFNSNPVDERITFGDALNNQRQLQPIKLLHNPPGKYPFQKGFKLLRKDPIRCKGILFSSLTFKRNRSHIRPTTKLQHSSANNESIFNPSKSLS</sequence>
<accession>A0AAV4PXD4</accession>
<keyword evidence="3" id="KW-1185">Reference proteome</keyword>
<comment type="caution">
    <text evidence="2">The sequence shown here is derived from an EMBL/GenBank/DDBJ whole genome shotgun (WGS) entry which is preliminary data.</text>
</comment>
<dbReference type="Proteomes" id="UP001054837">
    <property type="component" value="Unassembled WGS sequence"/>
</dbReference>
<organism evidence="2 3">
    <name type="scientific">Caerostris darwini</name>
    <dbReference type="NCBI Taxonomy" id="1538125"/>
    <lineage>
        <taxon>Eukaryota</taxon>
        <taxon>Metazoa</taxon>
        <taxon>Ecdysozoa</taxon>
        <taxon>Arthropoda</taxon>
        <taxon>Chelicerata</taxon>
        <taxon>Arachnida</taxon>
        <taxon>Araneae</taxon>
        <taxon>Araneomorphae</taxon>
        <taxon>Entelegynae</taxon>
        <taxon>Araneoidea</taxon>
        <taxon>Araneidae</taxon>
        <taxon>Caerostris</taxon>
    </lineage>
</organism>
<feature type="region of interest" description="Disordered" evidence="1">
    <location>
        <begin position="1"/>
        <end position="25"/>
    </location>
</feature>
<proteinExistence type="predicted"/>
<evidence type="ECO:0000256" key="1">
    <source>
        <dbReference type="SAM" id="MobiDB-lite"/>
    </source>
</evidence>
<feature type="region of interest" description="Disordered" evidence="1">
    <location>
        <begin position="88"/>
        <end position="112"/>
    </location>
</feature>
<evidence type="ECO:0000313" key="3">
    <source>
        <dbReference type="Proteomes" id="UP001054837"/>
    </source>
</evidence>
<gene>
    <name evidence="2" type="ORF">CDAR_457011</name>
</gene>